<keyword evidence="1" id="KW-0472">Membrane</keyword>
<dbReference type="NCBIfam" id="TIGR00278">
    <property type="entry name" value="membrane protein insertion efficiency factor YidD"/>
    <property type="match status" value="1"/>
</dbReference>
<dbReference type="EMBL" id="CADCUB010000085">
    <property type="protein sequence ID" value="CAA9328514.1"/>
    <property type="molecule type" value="Genomic_DNA"/>
</dbReference>
<dbReference type="AlphaFoldDB" id="A0A6J4LAS9"/>
<comment type="similarity">
    <text evidence="1">Belongs to the UPF0161 family.</text>
</comment>
<comment type="subcellular location">
    <subcellularLocation>
        <location evidence="1">Cell membrane</location>
        <topology evidence="1">Peripheral membrane protein</topology>
        <orientation evidence="1">Cytoplasmic side</orientation>
    </subcellularLocation>
</comment>
<name>A0A6J4LAS9_9ACTN</name>
<evidence type="ECO:0000256" key="2">
    <source>
        <dbReference type="SAM" id="MobiDB-lite"/>
    </source>
</evidence>
<dbReference type="SMART" id="SM01234">
    <property type="entry name" value="Haemolytic"/>
    <property type="match status" value="1"/>
</dbReference>
<keyword evidence="1" id="KW-1003">Cell membrane</keyword>
<feature type="region of interest" description="Disordered" evidence="2">
    <location>
        <begin position="64"/>
        <end position="107"/>
    </location>
</feature>
<feature type="compositionally biased region" description="Low complexity" evidence="2">
    <location>
        <begin position="86"/>
        <end position="98"/>
    </location>
</feature>
<accession>A0A6J4LAS9</accession>
<dbReference type="PANTHER" id="PTHR33383">
    <property type="entry name" value="MEMBRANE PROTEIN INSERTION EFFICIENCY FACTOR-RELATED"/>
    <property type="match status" value="1"/>
</dbReference>
<evidence type="ECO:0000313" key="3">
    <source>
        <dbReference type="EMBL" id="CAA9328514.1"/>
    </source>
</evidence>
<dbReference type="HAMAP" id="MF_00386">
    <property type="entry name" value="UPF0161_YidD"/>
    <property type="match status" value="1"/>
</dbReference>
<comment type="function">
    <text evidence="1">Could be involved in insertion of integral membrane proteins into the membrane.</text>
</comment>
<proteinExistence type="inferred from homology"/>
<dbReference type="GO" id="GO:0005886">
    <property type="term" value="C:plasma membrane"/>
    <property type="evidence" value="ECO:0007669"/>
    <property type="project" value="UniProtKB-SubCell"/>
</dbReference>
<evidence type="ECO:0000256" key="1">
    <source>
        <dbReference type="HAMAP-Rule" id="MF_00386"/>
    </source>
</evidence>
<organism evidence="3">
    <name type="scientific">uncultured Frankineae bacterium</name>
    <dbReference type="NCBI Taxonomy" id="437475"/>
    <lineage>
        <taxon>Bacteria</taxon>
        <taxon>Bacillati</taxon>
        <taxon>Actinomycetota</taxon>
        <taxon>Actinomycetes</taxon>
        <taxon>Frankiales</taxon>
        <taxon>environmental samples</taxon>
    </lineage>
</organism>
<dbReference type="InterPro" id="IPR002696">
    <property type="entry name" value="Membr_insert_effic_factor_YidD"/>
</dbReference>
<sequence>MSPAARVLHAAVRAYQLWISPLLGPHCRFAPSCSAYAAQALQTHGAGRGTWLALRRIARCHPFHPGGHDPVPVARLSDVRRPTLGPSRAAPSRAVPARPDAPEQTRA</sequence>
<dbReference type="Pfam" id="PF01809">
    <property type="entry name" value="YidD"/>
    <property type="match status" value="1"/>
</dbReference>
<reference evidence="3" key="1">
    <citation type="submission" date="2020-02" db="EMBL/GenBank/DDBJ databases">
        <authorList>
            <person name="Meier V. D."/>
        </authorList>
    </citation>
    <scope>NUCLEOTIDE SEQUENCE</scope>
    <source>
        <strain evidence="3">AVDCRST_MAG07</strain>
    </source>
</reference>
<dbReference type="PANTHER" id="PTHR33383:SF1">
    <property type="entry name" value="MEMBRANE PROTEIN INSERTION EFFICIENCY FACTOR-RELATED"/>
    <property type="match status" value="1"/>
</dbReference>
<protein>
    <recommendedName>
        <fullName evidence="1">Putative membrane protein insertion efficiency factor</fullName>
    </recommendedName>
</protein>
<gene>
    <name evidence="3" type="ORF">AVDCRST_MAG07-2109</name>
</gene>